<keyword evidence="1" id="KW-0175">Coiled coil</keyword>
<dbReference type="Proteomes" id="UP000186817">
    <property type="component" value="Unassembled WGS sequence"/>
</dbReference>
<reference evidence="2 3" key="1">
    <citation type="submission" date="2016-02" db="EMBL/GenBank/DDBJ databases">
        <title>Genome analysis of coral dinoflagellate symbionts highlights evolutionary adaptations to a symbiotic lifestyle.</title>
        <authorList>
            <person name="Aranda M."/>
            <person name="Li Y."/>
            <person name="Liew Y.J."/>
            <person name="Baumgarten S."/>
            <person name="Simakov O."/>
            <person name="Wilson M."/>
            <person name="Piel J."/>
            <person name="Ashoor H."/>
            <person name="Bougouffa S."/>
            <person name="Bajic V.B."/>
            <person name="Ryu T."/>
            <person name="Ravasi T."/>
            <person name="Bayer T."/>
            <person name="Micklem G."/>
            <person name="Kim H."/>
            <person name="Bhak J."/>
            <person name="Lajeunesse T.C."/>
            <person name="Voolstra C.R."/>
        </authorList>
    </citation>
    <scope>NUCLEOTIDE SEQUENCE [LARGE SCALE GENOMIC DNA]</scope>
    <source>
        <strain evidence="2 3">CCMP2467</strain>
    </source>
</reference>
<evidence type="ECO:0000313" key="3">
    <source>
        <dbReference type="Proteomes" id="UP000186817"/>
    </source>
</evidence>
<accession>A0A1Q9EGG9</accession>
<keyword evidence="3" id="KW-1185">Reference proteome</keyword>
<comment type="caution">
    <text evidence="2">The sequence shown here is derived from an EMBL/GenBank/DDBJ whole genome shotgun (WGS) entry which is preliminary data.</text>
</comment>
<name>A0A1Q9EGG9_SYMMI</name>
<sequence>MGAEALEADLIARYQGSIGPRPAQRCGVVMRMAAADGSAYEADVLEVYTGILDGIRSYAHRPEEVTKDIMDRWETQHKNLATAIEDFKKDCEMHPYTKEGHLAKLQLDDLEAQMRQLLDELAEKAGIR</sequence>
<gene>
    <name evidence="2" type="ORF">AK812_SmicGene10163</name>
</gene>
<dbReference type="EMBL" id="LSRX01000158">
    <property type="protein sequence ID" value="OLQ06544.1"/>
    <property type="molecule type" value="Genomic_DNA"/>
</dbReference>
<proteinExistence type="predicted"/>
<organism evidence="2 3">
    <name type="scientific">Symbiodinium microadriaticum</name>
    <name type="common">Dinoflagellate</name>
    <name type="synonym">Zooxanthella microadriatica</name>
    <dbReference type="NCBI Taxonomy" id="2951"/>
    <lineage>
        <taxon>Eukaryota</taxon>
        <taxon>Sar</taxon>
        <taxon>Alveolata</taxon>
        <taxon>Dinophyceae</taxon>
        <taxon>Suessiales</taxon>
        <taxon>Symbiodiniaceae</taxon>
        <taxon>Symbiodinium</taxon>
    </lineage>
</organism>
<feature type="coiled-coil region" evidence="1">
    <location>
        <begin position="70"/>
        <end position="127"/>
    </location>
</feature>
<protein>
    <submittedName>
        <fullName evidence="2">Uncharacterized protein</fullName>
    </submittedName>
</protein>
<evidence type="ECO:0000256" key="1">
    <source>
        <dbReference type="SAM" id="Coils"/>
    </source>
</evidence>
<dbReference type="OrthoDB" id="433062at2759"/>
<dbReference type="AlphaFoldDB" id="A0A1Q9EGG9"/>
<dbReference type="OMA" id="DIMDRWE"/>
<evidence type="ECO:0000313" key="2">
    <source>
        <dbReference type="EMBL" id="OLQ06544.1"/>
    </source>
</evidence>